<dbReference type="PROSITE" id="PS51257">
    <property type="entry name" value="PROKAR_LIPOPROTEIN"/>
    <property type="match status" value="1"/>
</dbReference>
<dbReference type="AlphaFoldDB" id="A0A1Y2L517"/>
<proteinExistence type="predicted"/>
<comment type="caution">
    <text evidence="1">The sequence shown here is derived from an EMBL/GenBank/DDBJ whole genome shotgun (WGS) entry which is preliminary data.</text>
</comment>
<protein>
    <recommendedName>
        <fullName evidence="3">Lipoprotein</fullName>
    </recommendedName>
</protein>
<evidence type="ECO:0000313" key="1">
    <source>
        <dbReference type="EMBL" id="OSQ40573.1"/>
    </source>
</evidence>
<name>A0A1Y2L517_9PROT</name>
<gene>
    <name evidence="1" type="ORF">TMES_02110</name>
</gene>
<evidence type="ECO:0000313" key="2">
    <source>
        <dbReference type="Proteomes" id="UP000193391"/>
    </source>
</evidence>
<dbReference type="EMBL" id="JFKA01000001">
    <property type="protein sequence ID" value="OSQ40573.1"/>
    <property type="molecule type" value="Genomic_DNA"/>
</dbReference>
<accession>A0A1Y2L517</accession>
<dbReference type="RefSeq" id="WP_085578962.1">
    <property type="nucleotide sequence ID" value="NZ_JFKA01000001.1"/>
</dbReference>
<evidence type="ECO:0008006" key="3">
    <source>
        <dbReference type="Google" id="ProtNLM"/>
    </source>
</evidence>
<keyword evidence="2" id="KW-1185">Reference proteome</keyword>
<dbReference type="OrthoDB" id="7346535at2"/>
<dbReference type="Proteomes" id="UP000193391">
    <property type="component" value="Unassembled WGS sequence"/>
</dbReference>
<organism evidence="1 2">
    <name type="scientific">Thalassospira mesophila</name>
    <dbReference type="NCBI Taxonomy" id="1293891"/>
    <lineage>
        <taxon>Bacteria</taxon>
        <taxon>Pseudomonadati</taxon>
        <taxon>Pseudomonadota</taxon>
        <taxon>Alphaproteobacteria</taxon>
        <taxon>Rhodospirillales</taxon>
        <taxon>Thalassospiraceae</taxon>
        <taxon>Thalassospira</taxon>
    </lineage>
</organism>
<sequence>MKKNGFIPAMITGLVLLSACSSDPRIMPNDHMQQLATAFSLRDIHGPLPSGWRQLDGTEISYRFANETYGVYSVTTDQQLLVMHLEDNSTGNLVGLDQPRKCQWTSIADRLTLDCEKFEKSWRIYTNGPDLIAADLEEETYAVMKKRSTY</sequence>
<reference evidence="1 2" key="1">
    <citation type="submission" date="2014-03" db="EMBL/GenBank/DDBJ databases">
        <title>The draft genome sequence of Thalassospira mesophila JCM 18969.</title>
        <authorList>
            <person name="Lai Q."/>
            <person name="Shao Z."/>
        </authorList>
    </citation>
    <scope>NUCLEOTIDE SEQUENCE [LARGE SCALE GENOMIC DNA]</scope>
    <source>
        <strain evidence="1 2">JCM 18969</strain>
    </source>
</reference>